<name>A0A4D7B8R4_9HYPH</name>
<dbReference type="OrthoDB" id="7801681at2"/>
<dbReference type="Pfam" id="PF02530">
    <property type="entry name" value="Porin_2"/>
    <property type="match status" value="1"/>
</dbReference>
<feature type="region of interest" description="Disordered" evidence="11">
    <location>
        <begin position="1"/>
        <end position="51"/>
    </location>
</feature>
<feature type="compositionally biased region" description="Polar residues" evidence="11">
    <location>
        <begin position="107"/>
        <end position="119"/>
    </location>
</feature>
<evidence type="ECO:0000256" key="8">
    <source>
        <dbReference type="ARBA" id="ARBA00023136"/>
    </source>
</evidence>
<keyword evidence="6 10" id="KW-0406">Ion transport</keyword>
<dbReference type="GO" id="GO:0046930">
    <property type="term" value="C:pore complex"/>
    <property type="evidence" value="ECO:0007669"/>
    <property type="project" value="UniProtKB-KW"/>
</dbReference>
<keyword evidence="9 10" id="KW-0998">Cell outer membrane</keyword>
<evidence type="ECO:0000256" key="2">
    <source>
        <dbReference type="ARBA" id="ARBA00022448"/>
    </source>
</evidence>
<feature type="compositionally biased region" description="Basic residues" evidence="11">
    <location>
        <begin position="28"/>
        <end position="41"/>
    </location>
</feature>
<dbReference type="KEGG" id="pstg:E8M01_34850"/>
<reference evidence="12 13" key="1">
    <citation type="submission" date="2019-04" db="EMBL/GenBank/DDBJ databases">
        <title>Phreatobacter aquaticus sp. nov.</title>
        <authorList>
            <person name="Choi A."/>
        </authorList>
    </citation>
    <scope>NUCLEOTIDE SEQUENCE [LARGE SCALE GENOMIC DNA]</scope>
    <source>
        <strain evidence="12 13">KCTC 52518</strain>
    </source>
</reference>
<accession>A0A4D7B8R4</accession>
<evidence type="ECO:0000256" key="10">
    <source>
        <dbReference type="RuleBase" id="RU364005"/>
    </source>
</evidence>
<evidence type="ECO:0000256" key="7">
    <source>
        <dbReference type="ARBA" id="ARBA00023114"/>
    </source>
</evidence>
<dbReference type="EMBL" id="CP039690">
    <property type="protein sequence ID" value="QCI69574.1"/>
    <property type="molecule type" value="Genomic_DNA"/>
</dbReference>
<comment type="similarity">
    <text evidence="1 10">Belongs to the alphaproteobacteria porin family.</text>
</comment>
<evidence type="ECO:0000256" key="11">
    <source>
        <dbReference type="SAM" id="MobiDB-lite"/>
    </source>
</evidence>
<proteinExistence type="inferred from homology"/>
<keyword evidence="3 10" id="KW-1134">Transmembrane beta strand</keyword>
<evidence type="ECO:0000256" key="4">
    <source>
        <dbReference type="ARBA" id="ARBA00022692"/>
    </source>
</evidence>
<gene>
    <name evidence="12" type="ORF">E8M01_34850</name>
</gene>
<organism evidence="12 13">
    <name type="scientific">Phreatobacter stygius</name>
    <dbReference type="NCBI Taxonomy" id="1940610"/>
    <lineage>
        <taxon>Bacteria</taxon>
        <taxon>Pseudomonadati</taxon>
        <taxon>Pseudomonadota</taxon>
        <taxon>Alphaproteobacteria</taxon>
        <taxon>Hyphomicrobiales</taxon>
        <taxon>Phreatobacteraceae</taxon>
        <taxon>Phreatobacter</taxon>
    </lineage>
</organism>
<feature type="region of interest" description="Disordered" evidence="11">
    <location>
        <begin position="99"/>
        <end position="119"/>
    </location>
</feature>
<evidence type="ECO:0000313" key="12">
    <source>
        <dbReference type="EMBL" id="QCI69574.1"/>
    </source>
</evidence>
<dbReference type="Proteomes" id="UP000298781">
    <property type="component" value="Chromosome"/>
</dbReference>
<comment type="subcellular location">
    <subcellularLocation>
        <location evidence="10">Cell outer membrane</location>
        <topology evidence="10">Multi-pass membrane protein</topology>
    </subcellularLocation>
</comment>
<keyword evidence="13" id="KW-1185">Reference proteome</keyword>
<keyword evidence="2 10" id="KW-0813">Transport</keyword>
<keyword evidence="7 10" id="KW-0626">Porin</keyword>
<evidence type="ECO:0000256" key="1">
    <source>
        <dbReference type="ARBA" id="ARBA00009521"/>
    </source>
</evidence>
<evidence type="ECO:0000256" key="5">
    <source>
        <dbReference type="ARBA" id="ARBA00022729"/>
    </source>
</evidence>
<sequence length="119" mass="12588">MGDGDRAGRIAKVSQGTESPVGAEPSSRHRGGLRCHRRRSGCRSSGQGGPAEYVRICDTYGAGFSSSRHRHCLRIGGFVRVDYGVNTIRAAALTAAPLSPASRFSAPRTSTRSTAPRCV</sequence>
<keyword evidence="5" id="KW-0732">Signal</keyword>
<dbReference type="GO" id="GO:0009279">
    <property type="term" value="C:cell outer membrane"/>
    <property type="evidence" value="ECO:0007669"/>
    <property type="project" value="UniProtKB-SubCell"/>
</dbReference>
<evidence type="ECO:0000256" key="6">
    <source>
        <dbReference type="ARBA" id="ARBA00023065"/>
    </source>
</evidence>
<evidence type="ECO:0000313" key="13">
    <source>
        <dbReference type="Proteomes" id="UP000298781"/>
    </source>
</evidence>
<dbReference type="GO" id="GO:0015288">
    <property type="term" value="F:porin activity"/>
    <property type="evidence" value="ECO:0007669"/>
    <property type="project" value="UniProtKB-KW"/>
</dbReference>
<protein>
    <recommendedName>
        <fullName evidence="10">Porin</fullName>
    </recommendedName>
</protein>
<dbReference type="InterPro" id="IPR003684">
    <property type="entry name" value="Porin_alphabac"/>
</dbReference>
<evidence type="ECO:0000256" key="3">
    <source>
        <dbReference type="ARBA" id="ARBA00022452"/>
    </source>
</evidence>
<keyword evidence="4 10" id="KW-0812">Transmembrane</keyword>
<dbReference type="GO" id="GO:0006811">
    <property type="term" value="P:monoatomic ion transport"/>
    <property type="evidence" value="ECO:0007669"/>
    <property type="project" value="UniProtKB-KW"/>
</dbReference>
<dbReference type="AlphaFoldDB" id="A0A4D7B8R4"/>
<comment type="function">
    <text evidence="10">Forms passive diffusion pores that allow small molecular weight hydrophilic materials across the outer membrane.</text>
</comment>
<evidence type="ECO:0000256" key="9">
    <source>
        <dbReference type="ARBA" id="ARBA00023237"/>
    </source>
</evidence>
<keyword evidence="8 10" id="KW-0472">Membrane</keyword>
<comment type="domain">
    <text evidence="10">Consists of 16-stranded beta-barrel sheets, with large surface-exposed loops, that form a transmembrane pore at the center of each barrel. The pore is partially ocluded by a peptide loop that folds into the pore lumen.</text>
</comment>